<accession>A0ABD1DM86</accession>
<name>A0ABD1DM86_CULPP</name>
<reference evidence="2 3" key="1">
    <citation type="submission" date="2024-05" db="EMBL/GenBank/DDBJ databases">
        <title>Culex pipiens pipiens assembly and annotation.</title>
        <authorList>
            <person name="Alout H."/>
            <person name="Durand T."/>
        </authorList>
    </citation>
    <scope>NUCLEOTIDE SEQUENCE [LARGE SCALE GENOMIC DNA]</scope>
    <source>
        <strain evidence="2">HA-2024</strain>
        <tissue evidence="2">Whole body</tissue>
    </source>
</reference>
<proteinExistence type="predicted"/>
<comment type="caution">
    <text evidence="2">The sequence shown here is derived from an EMBL/GenBank/DDBJ whole genome shotgun (WGS) entry which is preliminary data.</text>
</comment>
<dbReference type="Proteomes" id="UP001562425">
    <property type="component" value="Unassembled WGS sequence"/>
</dbReference>
<protein>
    <recommendedName>
        <fullName evidence="4">DUF1640-domain-containing protein</fullName>
    </recommendedName>
</protein>
<evidence type="ECO:0000256" key="1">
    <source>
        <dbReference type="SAM" id="Coils"/>
    </source>
</evidence>
<dbReference type="AlphaFoldDB" id="A0ABD1DM86"/>
<organism evidence="2 3">
    <name type="scientific">Culex pipiens pipiens</name>
    <name type="common">Northern house mosquito</name>
    <dbReference type="NCBI Taxonomy" id="38569"/>
    <lineage>
        <taxon>Eukaryota</taxon>
        <taxon>Metazoa</taxon>
        <taxon>Ecdysozoa</taxon>
        <taxon>Arthropoda</taxon>
        <taxon>Hexapoda</taxon>
        <taxon>Insecta</taxon>
        <taxon>Pterygota</taxon>
        <taxon>Neoptera</taxon>
        <taxon>Endopterygota</taxon>
        <taxon>Diptera</taxon>
        <taxon>Nematocera</taxon>
        <taxon>Culicoidea</taxon>
        <taxon>Culicidae</taxon>
        <taxon>Culicinae</taxon>
        <taxon>Culicini</taxon>
        <taxon>Culex</taxon>
        <taxon>Culex</taxon>
    </lineage>
</organism>
<evidence type="ECO:0000313" key="2">
    <source>
        <dbReference type="EMBL" id="KAL1400355.1"/>
    </source>
</evidence>
<gene>
    <name evidence="2" type="ORF">pipiens_007507</name>
</gene>
<dbReference type="EMBL" id="JBEHCU010005275">
    <property type="protein sequence ID" value="KAL1400355.1"/>
    <property type="molecule type" value="Genomic_DNA"/>
</dbReference>
<keyword evidence="1" id="KW-0175">Coiled coil</keyword>
<feature type="coiled-coil region" evidence="1">
    <location>
        <begin position="30"/>
        <end position="160"/>
    </location>
</feature>
<keyword evidence="3" id="KW-1185">Reference proteome</keyword>
<sequence>MQESTSPTMSVNRFSSPDVRSAYSTAEAAFLELFQSVKKYQNQLESLERSAQDCYSHQDALNGDLNRRLGQLGSDLRNNRAFEKDQRQRQLDQLATLERDRVAWSGELDRLEQAVKNIGQEREEKIVELRDVSDKSKKAIEELEVAMKQTKEQIATQRTGIMAISIGLLLVGVL</sequence>
<evidence type="ECO:0000313" key="3">
    <source>
        <dbReference type="Proteomes" id="UP001562425"/>
    </source>
</evidence>
<evidence type="ECO:0008006" key="4">
    <source>
        <dbReference type="Google" id="ProtNLM"/>
    </source>
</evidence>